<evidence type="ECO:0000313" key="3">
    <source>
        <dbReference type="Proteomes" id="UP000245910"/>
    </source>
</evidence>
<dbReference type="InterPro" id="IPR036291">
    <property type="entry name" value="NAD(P)-bd_dom_sf"/>
</dbReference>
<dbReference type="GO" id="GO:0016616">
    <property type="term" value="F:oxidoreductase activity, acting on the CH-OH group of donors, NAD or NADP as acceptor"/>
    <property type="evidence" value="ECO:0007669"/>
    <property type="project" value="InterPro"/>
</dbReference>
<keyword evidence="3" id="KW-1185">Reference proteome</keyword>
<dbReference type="Pfam" id="PF01073">
    <property type="entry name" value="3Beta_HSD"/>
    <property type="match status" value="1"/>
</dbReference>
<dbReference type="InterPro" id="IPR051783">
    <property type="entry name" value="NAD(P)-dependent_oxidoreduct"/>
</dbReference>
<dbReference type="PANTHER" id="PTHR48079">
    <property type="entry name" value="PROTEIN YEEZ"/>
    <property type="match status" value="1"/>
</dbReference>
<feature type="domain" description="3-beta hydroxysteroid dehydrogenase/isomerase" evidence="1">
    <location>
        <begin position="6"/>
        <end position="87"/>
    </location>
</feature>
<proteinExistence type="predicted"/>
<dbReference type="PANTHER" id="PTHR48079:SF6">
    <property type="entry name" value="NAD(P)-BINDING DOMAIN-CONTAINING PROTEIN-RELATED"/>
    <property type="match status" value="1"/>
</dbReference>
<sequence>MSQNILITGAAGYIGGSIIADILSRNDETLMSVALFAAVRSQEQVDQISKIGVKAILVDLNDKSAIEDVIAQNKNAVDIVVHTASAMNPAITSNLISALGKRRQNSGSRTYLIHSSVATMFTEEGGWPYGEVKDSDSILDKEREIGSDNPVRAVNSLLAEEGKKQGVETFNVAVPMTYGRGTGVCRKLSVNNPAMIRTSIKLKAVHKFDKDGHFGTVHITDLTDIYVRLVSKIVKQEPIQVGHDCYFFAIAHKAHWWNMMDKVAEGLHSRGLVTEPKAKIWSDYQTAADSLGFPRAYIRAMATHSGQLVPSNVYELGWKPKWDSEEKFLSQIDDEIKDVQELDTVKMSLFDSLVADQSK</sequence>
<organism evidence="2 3">
    <name type="scientific">Fusarium venenatum</name>
    <dbReference type="NCBI Taxonomy" id="56646"/>
    <lineage>
        <taxon>Eukaryota</taxon>
        <taxon>Fungi</taxon>
        <taxon>Dikarya</taxon>
        <taxon>Ascomycota</taxon>
        <taxon>Pezizomycotina</taxon>
        <taxon>Sordariomycetes</taxon>
        <taxon>Hypocreomycetidae</taxon>
        <taxon>Hypocreales</taxon>
        <taxon>Nectriaceae</taxon>
        <taxon>Fusarium</taxon>
    </lineage>
</organism>
<evidence type="ECO:0000313" key="2">
    <source>
        <dbReference type="EMBL" id="CEI62117.1"/>
    </source>
</evidence>
<accession>A0A2L2TCM2</accession>
<dbReference type="Proteomes" id="UP000245910">
    <property type="component" value="Chromosome II"/>
</dbReference>
<dbReference type="GO" id="GO:0005737">
    <property type="term" value="C:cytoplasm"/>
    <property type="evidence" value="ECO:0007669"/>
    <property type="project" value="TreeGrafter"/>
</dbReference>
<dbReference type="Gene3D" id="3.40.50.720">
    <property type="entry name" value="NAD(P)-binding Rossmann-like Domain"/>
    <property type="match status" value="1"/>
</dbReference>
<dbReference type="AlphaFoldDB" id="A0A2L2TCM2"/>
<dbReference type="STRING" id="56646.A0A2L2TCM2"/>
<dbReference type="SUPFAM" id="SSF51735">
    <property type="entry name" value="NAD(P)-binding Rossmann-fold domains"/>
    <property type="match status" value="1"/>
</dbReference>
<protein>
    <recommendedName>
        <fullName evidence="1">3-beta hydroxysteroid dehydrogenase/isomerase domain-containing protein</fullName>
    </recommendedName>
</protein>
<dbReference type="GO" id="GO:0006694">
    <property type="term" value="P:steroid biosynthetic process"/>
    <property type="evidence" value="ECO:0007669"/>
    <property type="project" value="InterPro"/>
</dbReference>
<dbReference type="InterPro" id="IPR002225">
    <property type="entry name" value="3Beta_OHSteriod_DH/Estase"/>
</dbReference>
<reference evidence="3" key="1">
    <citation type="submission" date="2014-10" db="EMBL/GenBank/DDBJ databases">
        <authorList>
            <person name="King R."/>
        </authorList>
    </citation>
    <scope>NUCLEOTIDE SEQUENCE [LARGE SCALE GENOMIC DNA]</scope>
    <source>
        <strain evidence="3">A3/5</strain>
    </source>
</reference>
<evidence type="ECO:0000259" key="1">
    <source>
        <dbReference type="Pfam" id="PF01073"/>
    </source>
</evidence>
<dbReference type="EMBL" id="LN649230">
    <property type="protein sequence ID" value="CEI62117.1"/>
    <property type="molecule type" value="Genomic_DNA"/>
</dbReference>
<dbReference type="GO" id="GO:0004029">
    <property type="term" value="F:aldehyde dehydrogenase (NAD+) activity"/>
    <property type="evidence" value="ECO:0007669"/>
    <property type="project" value="TreeGrafter"/>
</dbReference>
<name>A0A2L2TCM2_9HYPO</name>